<proteinExistence type="predicted"/>
<feature type="domain" description="Molybdopterin-guanine dinucleotide biosynthesis protein B (MobB)" evidence="1">
    <location>
        <begin position="3"/>
        <end position="135"/>
    </location>
</feature>
<dbReference type="GO" id="GO:0005525">
    <property type="term" value="F:GTP binding"/>
    <property type="evidence" value="ECO:0007669"/>
    <property type="project" value="InterPro"/>
</dbReference>
<dbReference type="InterPro" id="IPR004435">
    <property type="entry name" value="MobB_dom"/>
</dbReference>
<accession>A0A2J7TJL2</accession>
<gene>
    <name evidence="2" type="primary">mobB</name>
    <name evidence="2" type="ORF">CR492_05850</name>
</gene>
<dbReference type="InterPro" id="IPR052539">
    <property type="entry name" value="MGD_biosynthesis_adapter"/>
</dbReference>
<organism evidence="2 3">
    <name type="scientific">Methylocella silvestris</name>
    <dbReference type="NCBI Taxonomy" id="199596"/>
    <lineage>
        <taxon>Bacteria</taxon>
        <taxon>Pseudomonadati</taxon>
        <taxon>Pseudomonadota</taxon>
        <taxon>Alphaproteobacteria</taxon>
        <taxon>Hyphomicrobiales</taxon>
        <taxon>Beijerinckiaceae</taxon>
        <taxon>Methylocella</taxon>
    </lineage>
</organism>
<sequence>MRVIGLSGWSGAGKTTLIVKLIPHLIARGVHVSTLKHAHHAFDIDQPGKDSYRHREAGASEVLIASGKRFALMHEIRDCREPPLSELLARLSPVDLVLIEGFKRDAHVKIEVSRAANAKPPLFPDDPGIVAVISDDPAGAGPLPHADLDDIAAAADLVLRFAEPVEATLAALARGGAPESGR</sequence>
<dbReference type="Pfam" id="PF03205">
    <property type="entry name" value="MobB"/>
    <property type="match status" value="1"/>
</dbReference>
<dbReference type="Proteomes" id="UP000236286">
    <property type="component" value="Unassembled WGS sequence"/>
</dbReference>
<dbReference type="NCBIfam" id="TIGR00176">
    <property type="entry name" value="mobB"/>
    <property type="match status" value="1"/>
</dbReference>
<dbReference type="CDD" id="cd03116">
    <property type="entry name" value="MobB"/>
    <property type="match status" value="1"/>
</dbReference>
<dbReference type="GO" id="GO:0006777">
    <property type="term" value="P:Mo-molybdopterin cofactor biosynthetic process"/>
    <property type="evidence" value="ECO:0007669"/>
    <property type="project" value="InterPro"/>
</dbReference>
<comment type="caution">
    <text evidence="2">The sequence shown here is derived from an EMBL/GenBank/DDBJ whole genome shotgun (WGS) entry which is preliminary data.</text>
</comment>
<reference evidence="2 3" key="1">
    <citation type="submission" date="2017-10" db="EMBL/GenBank/DDBJ databases">
        <title>Genome announcement of Methylocella silvestris TVC from permafrost.</title>
        <authorList>
            <person name="Wang J."/>
            <person name="Geng K."/>
            <person name="Ul-Haque F."/>
            <person name="Crombie A.T."/>
            <person name="Street L.E."/>
            <person name="Wookey P.A."/>
            <person name="Murrell J.C."/>
            <person name="Pratscher J."/>
        </authorList>
    </citation>
    <scope>NUCLEOTIDE SEQUENCE [LARGE SCALE GENOMIC DNA]</scope>
    <source>
        <strain evidence="2 3">TVC</strain>
    </source>
</reference>
<evidence type="ECO:0000259" key="1">
    <source>
        <dbReference type="Pfam" id="PF03205"/>
    </source>
</evidence>
<dbReference type="PANTHER" id="PTHR40072">
    <property type="entry name" value="MOLYBDOPTERIN-GUANINE DINUCLEOTIDE BIOSYNTHESIS ADAPTER PROTEIN-RELATED"/>
    <property type="match status" value="1"/>
</dbReference>
<dbReference type="EMBL" id="PDZR01000004">
    <property type="protein sequence ID" value="PNG26960.1"/>
    <property type="molecule type" value="Genomic_DNA"/>
</dbReference>
<dbReference type="SUPFAM" id="SSF52540">
    <property type="entry name" value="P-loop containing nucleoside triphosphate hydrolases"/>
    <property type="match status" value="1"/>
</dbReference>
<dbReference type="InterPro" id="IPR027417">
    <property type="entry name" value="P-loop_NTPase"/>
</dbReference>
<dbReference type="PANTHER" id="PTHR40072:SF1">
    <property type="entry name" value="MOLYBDOPTERIN-GUANINE DINUCLEOTIDE BIOSYNTHESIS ADAPTER PROTEIN"/>
    <property type="match status" value="1"/>
</dbReference>
<dbReference type="AlphaFoldDB" id="A0A2J7TJL2"/>
<evidence type="ECO:0000313" key="3">
    <source>
        <dbReference type="Proteomes" id="UP000236286"/>
    </source>
</evidence>
<name>A0A2J7TJL2_METSI</name>
<evidence type="ECO:0000313" key="2">
    <source>
        <dbReference type="EMBL" id="PNG26960.1"/>
    </source>
</evidence>
<protein>
    <submittedName>
        <fullName evidence="2">Molybdopterin-guanine dinucleotide biosynthesis protein B</fullName>
    </submittedName>
</protein>
<dbReference type="Gene3D" id="3.40.50.300">
    <property type="entry name" value="P-loop containing nucleotide triphosphate hydrolases"/>
    <property type="match status" value="1"/>
</dbReference>